<evidence type="ECO:0000256" key="1">
    <source>
        <dbReference type="SAM" id="Coils"/>
    </source>
</evidence>
<dbReference type="RefSeq" id="YP_009120801.1">
    <property type="nucleotide sequence ID" value="NC_026440.1"/>
</dbReference>
<organism evidence="3 4">
    <name type="scientific">Pandoravirus inopinatum</name>
    <dbReference type="NCBI Taxonomy" id="1605721"/>
    <lineage>
        <taxon>Viruses</taxon>
        <taxon>Pandoravirus</taxon>
    </lineage>
</organism>
<sequence>MAGRWMAHFVQQQAFVAERLAGLRLKAAALECTIDRAKDRAAALSPDALADAVRCLDRTRLKIASLEDRVVAISKDDVFLVQVAALCHDLGASPFFLPFFSIFSVLFLTLFFTGIRLFLFICLENKWACVWRVCVGIHV</sequence>
<protein>
    <submittedName>
        <fullName evidence="3">Hd phosphohydrolase domain protein</fullName>
    </submittedName>
</protein>
<evidence type="ECO:0000313" key="3">
    <source>
        <dbReference type="EMBL" id="AJF98566.1"/>
    </source>
</evidence>
<dbReference type="GO" id="GO:0016787">
    <property type="term" value="F:hydrolase activity"/>
    <property type="evidence" value="ECO:0007669"/>
    <property type="project" value="UniProtKB-KW"/>
</dbReference>
<accession>A0A0B5JC01</accession>
<keyword evidence="2" id="KW-0472">Membrane</keyword>
<proteinExistence type="predicted"/>
<feature type="coiled-coil region" evidence="1">
    <location>
        <begin position="20"/>
        <end position="76"/>
    </location>
</feature>
<dbReference type="KEGG" id="vg:23463483"/>
<dbReference type="GeneID" id="23463483"/>
<evidence type="ECO:0000313" key="4">
    <source>
        <dbReference type="Proteomes" id="UP000202511"/>
    </source>
</evidence>
<keyword evidence="3" id="KW-0378">Hydrolase</keyword>
<keyword evidence="2" id="KW-0812">Transmembrane</keyword>
<dbReference type="Proteomes" id="UP000202511">
    <property type="component" value="Segment"/>
</dbReference>
<feature type="transmembrane region" description="Helical" evidence="2">
    <location>
        <begin position="99"/>
        <end position="123"/>
    </location>
</feature>
<reference evidence="3 4" key="1">
    <citation type="journal article" date="2015" name="Parasitol. Res.">
        <title>Viruses in close associations with free-living amoebae.</title>
        <authorList>
            <person name="Scheid P."/>
        </authorList>
    </citation>
    <scope>NUCLEOTIDE SEQUENCE [LARGE SCALE GENOMIC DNA]</scope>
    <source>
        <strain evidence="3">KlaHel</strain>
    </source>
</reference>
<keyword evidence="2" id="KW-1133">Transmembrane helix</keyword>
<keyword evidence="1" id="KW-0175">Coiled coil</keyword>
<name>A0A0B5JC01_9VIRU</name>
<evidence type="ECO:0000256" key="2">
    <source>
        <dbReference type="SAM" id="Phobius"/>
    </source>
</evidence>
<dbReference type="EMBL" id="KP136319">
    <property type="protein sequence ID" value="AJF98566.1"/>
    <property type="molecule type" value="Genomic_DNA"/>
</dbReference>